<comment type="caution">
    <text evidence="6">The sequence shown here is derived from an EMBL/GenBank/DDBJ whole genome shotgun (WGS) entry which is preliminary data.</text>
</comment>
<dbReference type="PANTHER" id="PTHR43095">
    <property type="entry name" value="SUGAR KINASE"/>
    <property type="match status" value="1"/>
</dbReference>
<dbReference type="CDD" id="cd07772">
    <property type="entry name" value="ASKHA_NBD_FGGY_NaCK-like"/>
    <property type="match status" value="1"/>
</dbReference>
<dbReference type="Pfam" id="PF21546">
    <property type="entry name" value="FGGY_C_2"/>
    <property type="match status" value="1"/>
</dbReference>
<sequence>MSNYHRIAVLDIGKTNAKVVVLDSRTGAEIAVLKRPNITIKTGPYPHYDIEALWSFALDALKSLAREPGFDAISITTHGAAAALLGQDGTLAMPVIDYEHEYPQEIRDAYTRLRPSFDETFSPRLAMGLNVGAQLHYQRTAFPEQFAGVTNILTYAQYWTARLTGVAANELTSLGCHTDLWNPKTSNYSSLVDRLGIRELMAPIRSAFDALGPVLPEIADQIGISVLVYCGIHDSNASLLPHLVHREAPFAVVSTGTWVISFGVGGDLDHLDPKRDTLANVDAYGRAVPSSRFMGGREFEILSAEIGYADEKDVQAAIGAVIAKGMLLLPNIAPGSGPFPDKASRWIGAEEASREERHASACLYLALMTDACLGLIGAKGPVIVEGPFALNATYLKLLAALTRREVMAIPGSTGTSQGAALLTGIRPVSGAETHFPPADIPGLAAYRDRWYAAME</sequence>
<dbReference type="SUPFAM" id="SSF53067">
    <property type="entry name" value="Actin-like ATPase domain"/>
    <property type="match status" value="1"/>
</dbReference>
<dbReference type="InterPro" id="IPR049382">
    <property type="entry name" value="FGGY_C_2"/>
</dbReference>
<evidence type="ECO:0000256" key="1">
    <source>
        <dbReference type="ARBA" id="ARBA00009156"/>
    </source>
</evidence>
<dbReference type="AlphaFoldDB" id="A0A3S0QYE8"/>
<feature type="domain" description="Carbohydrate kinase FGGY N-terminal" evidence="4">
    <location>
        <begin position="8"/>
        <end position="240"/>
    </location>
</feature>
<dbReference type="GO" id="GO:0016301">
    <property type="term" value="F:kinase activity"/>
    <property type="evidence" value="ECO:0007669"/>
    <property type="project" value="UniProtKB-KW"/>
</dbReference>
<dbReference type="EMBL" id="RJTH01000001">
    <property type="protein sequence ID" value="RUM27192.1"/>
    <property type="molecule type" value="Genomic_DNA"/>
</dbReference>
<dbReference type="OrthoDB" id="9786272at2"/>
<keyword evidence="7" id="KW-1185">Reference proteome</keyword>
<dbReference type="RefSeq" id="WP_126919176.1">
    <property type="nucleotide sequence ID" value="NZ_ML133686.1"/>
</dbReference>
<evidence type="ECO:0000256" key="2">
    <source>
        <dbReference type="ARBA" id="ARBA00022679"/>
    </source>
</evidence>
<dbReference type="GO" id="GO:0005975">
    <property type="term" value="P:carbohydrate metabolic process"/>
    <property type="evidence" value="ECO:0007669"/>
    <property type="project" value="InterPro"/>
</dbReference>
<proteinExistence type="inferred from homology"/>
<dbReference type="PANTHER" id="PTHR43095:SF3">
    <property type="entry name" value="L-XYLULOSE_3-KETO-L-GULONATE KINASE"/>
    <property type="match status" value="1"/>
</dbReference>
<dbReference type="InterPro" id="IPR043129">
    <property type="entry name" value="ATPase_NBD"/>
</dbReference>
<dbReference type="Pfam" id="PF00370">
    <property type="entry name" value="FGGY_N"/>
    <property type="match status" value="1"/>
</dbReference>
<protein>
    <submittedName>
        <fullName evidence="6">Carbohydrate kinase</fullName>
    </submittedName>
</protein>
<evidence type="ECO:0000256" key="3">
    <source>
        <dbReference type="ARBA" id="ARBA00022777"/>
    </source>
</evidence>
<accession>A0A3S0QYE8</accession>
<keyword evidence="3 6" id="KW-0418">Kinase</keyword>
<name>A0A3S0QYE8_9HYPH</name>
<gene>
    <name evidence="6" type="ORF">EFQ99_03070</name>
</gene>
<evidence type="ECO:0000313" key="6">
    <source>
        <dbReference type="EMBL" id="RUM27192.1"/>
    </source>
</evidence>
<keyword evidence="2" id="KW-0808">Transferase</keyword>
<evidence type="ECO:0000259" key="5">
    <source>
        <dbReference type="Pfam" id="PF21546"/>
    </source>
</evidence>
<comment type="similarity">
    <text evidence="1">Belongs to the FGGY kinase family.</text>
</comment>
<dbReference type="Proteomes" id="UP000278823">
    <property type="component" value="Unassembled WGS sequence"/>
</dbReference>
<organism evidence="6 7">
    <name type="scientific">Rhizobium vallis</name>
    <dbReference type="NCBI Taxonomy" id="634290"/>
    <lineage>
        <taxon>Bacteria</taxon>
        <taxon>Pseudomonadati</taxon>
        <taxon>Pseudomonadota</taxon>
        <taxon>Alphaproteobacteria</taxon>
        <taxon>Hyphomicrobiales</taxon>
        <taxon>Rhizobiaceae</taxon>
        <taxon>Rhizobium/Agrobacterium group</taxon>
        <taxon>Rhizobium</taxon>
    </lineage>
</organism>
<evidence type="ECO:0000259" key="4">
    <source>
        <dbReference type="Pfam" id="PF00370"/>
    </source>
</evidence>
<dbReference type="Gene3D" id="3.30.420.40">
    <property type="match status" value="2"/>
</dbReference>
<evidence type="ECO:0000313" key="7">
    <source>
        <dbReference type="Proteomes" id="UP000278823"/>
    </source>
</evidence>
<dbReference type="InterPro" id="IPR050406">
    <property type="entry name" value="FGGY_Carb_Kinase"/>
</dbReference>
<feature type="domain" description="Carbohydrate kinase FGGY C-terminal" evidence="5">
    <location>
        <begin position="247"/>
        <end position="423"/>
    </location>
</feature>
<reference evidence="7" key="1">
    <citation type="submission" date="2018-11" db="EMBL/GenBank/DDBJ databases">
        <title>Rhizobium chutanense sp. nov., isolated from root nodules of Phaseolus vulgaris in China.</title>
        <authorList>
            <person name="Huo Y."/>
        </authorList>
    </citation>
    <scope>NUCLEOTIDE SEQUENCE [LARGE SCALE GENOMIC DNA]</scope>
    <source>
        <strain evidence="7">CCBAU 65647</strain>
    </source>
</reference>
<dbReference type="InterPro" id="IPR018484">
    <property type="entry name" value="FGGY_N"/>
</dbReference>